<reference evidence="2 3" key="1">
    <citation type="submission" date="2018-11" db="EMBL/GenBank/DDBJ databases">
        <title>Complete genome sequence of Paenibacillus baekrokdamisoli strain KCTC 33723.</title>
        <authorList>
            <person name="Kang S.W."/>
            <person name="Lee K.C."/>
            <person name="Kim K.K."/>
            <person name="Kim J.S."/>
            <person name="Kim D.S."/>
            <person name="Ko S.H."/>
            <person name="Yang S.H."/>
            <person name="Lee J.S."/>
        </authorList>
    </citation>
    <scope>NUCLEOTIDE SEQUENCE [LARGE SCALE GENOMIC DNA]</scope>
    <source>
        <strain evidence="2 3">KCTC 33723</strain>
    </source>
</reference>
<keyword evidence="3" id="KW-1185">Reference proteome</keyword>
<dbReference type="OrthoDB" id="2502471at2"/>
<organism evidence="2 3">
    <name type="scientific">Paenibacillus baekrokdamisoli</name>
    <dbReference type="NCBI Taxonomy" id="1712516"/>
    <lineage>
        <taxon>Bacteria</taxon>
        <taxon>Bacillati</taxon>
        <taxon>Bacillota</taxon>
        <taxon>Bacilli</taxon>
        <taxon>Bacillales</taxon>
        <taxon>Paenibacillaceae</taxon>
        <taxon>Paenibacillus</taxon>
    </lineage>
</organism>
<gene>
    <name evidence="2" type="ORF">Back11_18520</name>
</gene>
<evidence type="ECO:0000313" key="2">
    <source>
        <dbReference type="EMBL" id="BBH20507.1"/>
    </source>
</evidence>
<accession>A0A3G9INQ4</accession>
<dbReference type="RefSeq" id="WP_125655591.1">
    <property type="nucleotide sequence ID" value="NZ_AP019308.1"/>
</dbReference>
<dbReference type="KEGG" id="pbk:Back11_18520"/>
<feature type="chain" id="PRO_5018180141" evidence="1">
    <location>
        <begin position="33"/>
        <end position="1214"/>
    </location>
</feature>
<feature type="signal peptide" evidence="1">
    <location>
        <begin position="1"/>
        <end position="32"/>
    </location>
</feature>
<protein>
    <submittedName>
        <fullName evidence="2">Uncharacterized protein</fullName>
    </submittedName>
</protein>
<evidence type="ECO:0000313" key="3">
    <source>
        <dbReference type="Proteomes" id="UP000275368"/>
    </source>
</evidence>
<evidence type="ECO:0000256" key="1">
    <source>
        <dbReference type="SAM" id="SignalP"/>
    </source>
</evidence>
<name>A0A3G9INQ4_9BACL</name>
<proteinExistence type="predicted"/>
<sequence>MGKLVAKTRGIIVRMMCLVMIFSILPVLPSYAADGTGVDWEFTSTTEGWTGLSEVIGFGWQSEGYIGGTVVGASPVILSAENIDVDIRNNKIIKVKLKNSTTGTIGRIYFITDADGTWNDAKHKDFEIVANSDFTEYTIDMSTVSGWTGTLNQLRLDPEQGGASGSFGIDYIRINTAGIAGEWEFASTAEGWKGTNHVSGFGWQSGGYVGGSITEGDPQIMSGSNLGVDISNNKIIKVKLKNSTTSTLGQIFFKTNADGTWDNAKHKDFAIVANSDFTEYTIDMSTVAGWTGTLNQLRLDPEQGAASGSFSIDYIRIQVTKIETAKGEWEYLSSTEDWTGLSDVTGFGWQSGGYIGGTVVGSAPVILSGANLGVDINNNKLIKLKLKNSTTGTLGRIYFVTDADGTWNDAKHKDFEIVANSDYKEYTIDMSTVPGWTGTLNQLRLDPEQGAASGSFSIDYIRIQAKKIGIVKGDWEYTSTTEDWTGLSDVSGFGWQSGGYIGGTVVGATPVILSAANLGVDISNNKIIKVKLKNSTTGTLGRIYFVTDVDGTWNDAKHKDFEIVANSDYKEYTIDMSTVPGWTGTLNQLRLDPEQGAASGSFSIDYIRIYAAGTVGDWQYTSTTEDWTGFSDVSGFGWQSGGYVGGTVTGASPVIMSAAYLGVDINNNKLIKLKLKNSTTGTLGRIYFVTDADGTWNDAKHKDFEIVANSDYKEYTIDMSTVPGWTGTLNQLRLDPEQGAASGSFSIDYIRIQAKKIGIVKGDWEYTSTTEDWTGLSDVSGFGWQSGGYIGGTVVGATPVILSAANLGVDISNNKIIKVKLKNSTTGTLGRIYFVTDVDGTWNDAKHKDFEIVANSDYKEYTIDMSTVPGWTGTLNQLRLDPEQGAASGSFSIDYIRIYAAGTVGDWQYTSTTEDWTGFSDVSGFGWQSGGYVGGTVTGASPVIMSAAYLGVDISNNKIIKVKLKNSTTSTLGRIYFITDADRTWDDAKHKDFAIVANSDFTEYTIDMSTVAGWTGTLNQLRLDPEQGAATGSFGVDFVRIQATKIGVGKRTVAYYVFWHNNIPWEYASTAESWTAPKNVSGFGWQTGGYVGGTITGNDPQILSAANLAKPITNFPYIRVRLKNSTTSTTGQIFFITDADGTWNTAKHKDFTIAANSDYTEYTIDMSTVAGWTGNLKQLRLHPGQGVSSGSFSVDYIRIEDGFTYKSDKIQFAK</sequence>
<dbReference type="EMBL" id="AP019308">
    <property type="protein sequence ID" value="BBH20507.1"/>
    <property type="molecule type" value="Genomic_DNA"/>
</dbReference>
<dbReference type="Proteomes" id="UP000275368">
    <property type="component" value="Chromosome"/>
</dbReference>
<keyword evidence="1" id="KW-0732">Signal</keyword>
<dbReference type="AlphaFoldDB" id="A0A3G9INQ4"/>